<dbReference type="RefSeq" id="XP_024720823.1">
    <property type="nucleotide sequence ID" value="XM_024862623.1"/>
</dbReference>
<dbReference type="InterPro" id="IPR029058">
    <property type="entry name" value="AB_hydrolase_fold"/>
</dbReference>
<dbReference type="Pfam" id="PF07859">
    <property type="entry name" value="Abhydrolase_3"/>
    <property type="match status" value="1"/>
</dbReference>
<dbReference type="GeneID" id="36570704"/>
<dbReference type="OrthoDB" id="408631at2759"/>
<evidence type="ECO:0000259" key="3">
    <source>
        <dbReference type="Pfam" id="PF07859"/>
    </source>
</evidence>
<feature type="domain" description="Alpha/beta hydrolase fold-3" evidence="3">
    <location>
        <begin position="99"/>
        <end position="313"/>
    </location>
</feature>
<dbReference type="PANTHER" id="PTHR48081:SF8">
    <property type="entry name" value="ALPHA_BETA HYDROLASE FOLD-3 DOMAIN-CONTAINING PROTEIN-RELATED"/>
    <property type="match status" value="1"/>
</dbReference>
<dbReference type="InterPro" id="IPR050300">
    <property type="entry name" value="GDXG_lipolytic_enzyme"/>
</dbReference>
<evidence type="ECO:0000313" key="5">
    <source>
        <dbReference type="Proteomes" id="UP000241818"/>
    </source>
</evidence>
<evidence type="ECO:0000256" key="1">
    <source>
        <dbReference type="ARBA" id="ARBA00022801"/>
    </source>
</evidence>
<dbReference type="STRING" id="857342.A0A2T3B1N6"/>
<dbReference type="InterPro" id="IPR013094">
    <property type="entry name" value="AB_hydrolase_3"/>
</dbReference>
<gene>
    <name evidence="4" type="ORF">M430DRAFT_139731</name>
</gene>
<name>A0A2T3B1N6_AMORE</name>
<evidence type="ECO:0000313" key="4">
    <source>
        <dbReference type="EMBL" id="PSS18471.1"/>
    </source>
</evidence>
<proteinExistence type="predicted"/>
<dbReference type="SUPFAM" id="SSF53474">
    <property type="entry name" value="alpha/beta-Hydrolases"/>
    <property type="match status" value="1"/>
</dbReference>
<organism evidence="4 5">
    <name type="scientific">Amorphotheca resinae ATCC 22711</name>
    <dbReference type="NCBI Taxonomy" id="857342"/>
    <lineage>
        <taxon>Eukaryota</taxon>
        <taxon>Fungi</taxon>
        <taxon>Dikarya</taxon>
        <taxon>Ascomycota</taxon>
        <taxon>Pezizomycotina</taxon>
        <taxon>Leotiomycetes</taxon>
        <taxon>Helotiales</taxon>
        <taxon>Amorphothecaceae</taxon>
        <taxon>Amorphotheca</taxon>
    </lineage>
</organism>
<keyword evidence="1" id="KW-0378">Hydrolase</keyword>
<reference evidence="4 5" key="1">
    <citation type="journal article" date="2018" name="New Phytol.">
        <title>Comparative genomics and transcriptomics depict ericoid mycorrhizal fungi as versatile saprotrophs and plant mutualists.</title>
        <authorList>
            <person name="Martino E."/>
            <person name="Morin E."/>
            <person name="Grelet G.A."/>
            <person name="Kuo A."/>
            <person name="Kohler A."/>
            <person name="Daghino S."/>
            <person name="Barry K.W."/>
            <person name="Cichocki N."/>
            <person name="Clum A."/>
            <person name="Dockter R.B."/>
            <person name="Hainaut M."/>
            <person name="Kuo R.C."/>
            <person name="LaButti K."/>
            <person name="Lindahl B.D."/>
            <person name="Lindquist E.A."/>
            <person name="Lipzen A."/>
            <person name="Khouja H.R."/>
            <person name="Magnuson J."/>
            <person name="Murat C."/>
            <person name="Ohm R.A."/>
            <person name="Singer S.W."/>
            <person name="Spatafora J.W."/>
            <person name="Wang M."/>
            <person name="Veneault-Fourrey C."/>
            <person name="Henrissat B."/>
            <person name="Grigoriev I.V."/>
            <person name="Martin F.M."/>
            <person name="Perotto S."/>
        </authorList>
    </citation>
    <scope>NUCLEOTIDE SEQUENCE [LARGE SCALE GENOMIC DNA]</scope>
    <source>
        <strain evidence="4 5">ATCC 22711</strain>
    </source>
</reference>
<feature type="region of interest" description="Disordered" evidence="2">
    <location>
        <begin position="51"/>
        <end position="73"/>
    </location>
</feature>
<dbReference type="InParanoid" id="A0A2T3B1N6"/>
<protein>
    <recommendedName>
        <fullName evidence="3">Alpha/beta hydrolase fold-3 domain-containing protein</fullName>
    </recommendedName>
</protein>
<keyword evidence="5" id="KW-1185">Reference proteome</keyword>
<dbReference type="Proteomes" id="UP000241818">
    <property type="component" value="Unassembled WGS sequence"/>
</dbReference>
<dbReference type="EMBL" id="KZ679011">
    <property type="protein sequence ID" value="PSS18471.1"/>
    <property type="molecule type" value="Genomic_DNA"/>
</dbReference>
<dbReference type="GO" id="GO:0016787">
    <property type="term" value="F:hydrolase activity"/>
    <property type="evidence" value="ECO:0007669"/>
    <property type="project" value="UniProtKB-KW"/>
</dbReference>
<sequence>MASTGPQPPYPLHESVKDRLDAEYVKFYNEHVIDKQQVHLQPVEASRTSGILIPGGGPKQPVGSTQDISIPRRETSGPDIKLRVFTPDGTRPEKGWPLMVYYHGGGWVLGNIDTENTVCTHLCSRAKCVVVTVDYRLAPENPFPAAVHDSWEALLWLQTTGHSLLHLDLSKAAIGGSSAGGNLTATMCHKAVAAPPSLVPKFQVQLLIVPVTDNTADASNTLSWKENEFVPALPAAKMLWYRNHYLPEQRLWAHPEASPLLYEEGWAEQPRALIVMGELDVLRTEGERYAEKLRGAGVHVDVKIMKGMPHPFLAMDGAIQQGRDTISYMVEALQEAFGRE</sequence>
<dbReference type="AlphaFoldDB" id="A0A2T3B1N6"/>
<accession>A0A2T3B1N6</accession>
<dbReference type="Gene3D" id="3.40.50.1820">
    <property type="entry name" value="alpha/beta hydrolase"/>
    <property type="match status" value="1"/>
</dbReference>
<evidence type="ECO:0000256" key="2">
    <source>
        <dbReference type="SAM" id="MobiDB-lite"/>
    </source>
</evidence>
<dbReference type="PANTHER" id="PTHR48081">
    <property type="entry name" value="AB HYDROLASE SUPERFAMILY PROTEIN C4A8.06C"/>
    <property type="match status" value="1"/>
</dbReference>